<reference evidence="2" key="2">
    <citation type="submission" date="2021-10" db="EMBL/GenBank/DDBJ databases">
        <title>Phylogenomics reveals ancestral predisposition of the termite-cultivated fungus Termitomyces towards a domesticated lifestyle.</title>
        <authorList>
            <person name="Auxier B."/>
            <person name="Grum-Grzhimaylo A."/>
            <person name="Cardenas M.E."/>
            <person name="Lodge J.D."/>
            <person name="Laessoe T."/>
            <person name="Pedersen O."/>
            <person name="Smith M.E."/>
            <person name="Kuyper T.W."/>
            <person name="Franco-Molano E.A."/>
            <person name="Baroni T.J."/>
            <person name="Aanen D.K."/>
        </authorList>
    </citation>
    <scope>NUCLEOTIDE SEQUENCE</scope>
    <source>
        <strain evidence="2">D49</strain>
    </source>
</reference>
<comment type="caution">
    <text evidence="2">The sequence shown here is derived from an EMBL/GenBank/DDBJ whole genome shotgun (WGS) entry which is preliminary data.</text>
</comment>
<accession>A0A9P7K600</accession>
<organism evidence="2 3">
    <name type="scientific">Sphagnurus paluster</name>
    <dbReference type="NCBI Taxonomy" id="117069"/>
    <lineage>
        <taxon>Eukaryota</taxon>
        <taxon>Fungi</taxon>
        <taxon>Dikarya</taxon>
        <taxon>Basidiomycota</taxon>
        <taxon>Agaricomycotina</taxon>
        <taxon>Agaricomycetes</taxon>
        <taxon>Agaricomycetidae</taxon>
        <taxon>Agaricales</taxon>
        <taxon>Tricholomatineae</taxon>
        <taxon>Lyophyllaceae</taxon>
        <taxon>Sphagnurus</taxon>
    </lineage>
</organism>
<evidence type="ECO:0000313" key="3">
    <source>
        <dbReference type="Proteomes" id="UP000717328"/>
    </source>
</evidence>
<keyword evidence="3" id="KW-1185">Reference proteome</keyword>
<evidence type="ECO:0000313" key="2">
    <source>
        <dbReference type="EMBL" id="KAG5636316.1"/>
    </source>
</evidence>
<reference evidence="2" key="1">
    <citation type="submission" date="2021-02" db="EMBL/GenBank/DDBJ databases">
        <authorList>
            <person name="Nieuwenhuis M."/>
            <person name="Van De Peppel L.J.J."/>
        </authorList>
    </citation>
    <scope>NUCLEOTIDE SEQUENCE</scope>
    <source>
        <strain evidence="2">D49</strain>
    </source>
</reference>
<proteinExistence type="predicted"/>
<dbReference type="Proteomes" id="UP000717328">
    <property type="component" value="Unassembled WGS sequence"/>
</dbReference>
<protein>
    <submittedName>
        <fullName evidence="2">Uncharacterized protein</fullName>
    </submittedName>
</protein>
<dbReference type="EMBL" id="JABCKI010005948">
    <property type="protein sequence ID" value="KAG5636316.1"/>
    <property type="molecule type" value="Genomic_DNA"/>
</dbReference>
<sequence>MTKKKAHIEMQLEIDTINAVPTPRFEVGENVLAAQLLHEKNSGIRNEHDKREQAVIAANDQEEGKVGGTNTLVNGGGKDKVSSEGYSA</sequence>
<evidence type="ECO:0000256" key="1">
    <source>
        <dbReference type="SAM" id="MobiDB-lite"/>
    </source>
</evidence>
<name>A0A9P7K600_9AGAR</name>
<feature type="region of interest" description="Disordered" evidence="1">
    <location>
        <begin position="66"/>
        <end position="88"/>
    </location>
</feature>
<gene>
    <name evidence="2" type="ORF">H0H81_008430</name>
</gene>
<dbReference type="AlphaFoldDB" id="A0A9P7K600"/>